<keyword evidence="2" id="KW-1185">Reference proteome</keyword>
<organism evidence="1 2">
    <name type="scientific">Phtheirospermum japonicum</name>
    <dbReference type="NCBI Taxonomy" id="374723"/>
    <lineage>
        <taxon>Eukaryota</taxon>
        <taxon>Viridiplantae</taxon>
        <taxon>Streptophyta</taxon>
        <taxon>Embryophyta</taxon>
        <taxon>Tracheophyta</taxon>
        <taxon>Spermatophyta</taxon>
        <taxon>Magnoliopsida</taxon>
        <taxon>eudicotyledons</taxon>
        <taxon>Gunneridae</taxon>
        <taxon>Pentapetalae</taxon>
        <taxon>asterids</taxon>
        <taxon>lamiids</taxon>
        <taxon>Lamiales</taxon>
        <taxon>Orobanchaceae</taxon>
        <taxon>Orobanchaceae incertae sedis</taxon>
        <taxon>Phtheirospermum</taxon>
    </lineage>
</organism>
<protein>
    <submittedName>
        <fullName evidence="1">Uncharacterized protein</fullName>
    </submittedName>
</protein>
<proteinExistence type="predicted"/>
<dbReference type="Proteomes" id="UP000653305">
    <property type="component" value="Unassembled WGS sequence"/>
</dbReference>
<evidence type="ECO:0000313" key="1">
    <source>
        <dbReference type="EMBL" id="GFQ07539.1"/>
    </source>
</evidence>
<evidence type="ECO:0000313" key="2">
    <source>
        <dbReference type="Proteomes" id="UP000653305"/>
    </source>
</evidence>
<sequence>MPLPRLRRLSATPLPHRLLPTPSPEILKPRDPFSLLRRQFRRYIDLLHRRPPVPLHHWRRWRLCRLRGRAFAPQGTRH</sequence>
<accession>A0A830DCU6</accession>
<dbReference type="EMBL" id="BMAC01001555">
    <property type="protein sequence ID" value="GFQ07539.1"/>
    <property type="molecule type" value="Genomic_DNA"/>
</dbReference>
<name>A0A830DCU6_9LAMI</name>
<gene>
    <name evidence="1" type="ORF">PHJA_002898000</name>
</gene>
<reference evidence="1" key="1">
    <citation type="submission" date="2020-07" db="EMBL/GenBank/DDBJ databases">
        <title>Ethylene signaling mediates host invasion by parasitic plants.</title>
        <authorList>
            <person name="Yoshida S."/>
        </authorList>
    </citation>
    <scope>NUCLEOTIDE SEQUENCE</scope>
    <source>
        <strain evidence="1">Okayama</strain>
    </source>
</reference>
<dbReference type="AlphaFoldDB" id="A0A830DCU6"/>
<comment type="caution">
    <text evidence="1">The sequence shown here is derived from an EMBL/GenBank/DDBJ whole genome shotgun (WGS) entry which is preliminary data.</text>
</comment>